<dbReference type="PROSITE" id="PS51372">
    <property type="entry name" value="PRD_2"/>
    <property type="match status" value="1"/>
</dbReference>
<dbReference type="GO" id="GO:0006355">
    <property type="term" value="P:regulation of DNA-templated transcription"/>
    <property type="evidence" value="ECO:0007669"/>
    <property type="project" value="InterPro"/>
</dbReference>
<name>A0A291C0B3_BROTH</name>
<keyword evidence="2" id="KW-0805">Transcription regulation</keyword>
<evidence type="ECO:0000313" key="8">
    <source>
        <dbReference type="Proteomes" id="UP000243591"/>
    </source>
</evidence>
<dbReference type="AlphaFoldDB" id="A0A291C0B3"/>
<evidence type="ECO:0000313" key="7">
    <source>
        <dbReference type="EMBL" id="ATF26862.1"/>
    </source>
</evidence>
<dbReference type="InterPro" id="IPR036388">
    <property type="entry name" value="WH-like_DNA-bd_sf"/>
</dbReference>
<keyword evidence="8" id="KW-1185">Reference proteome</keyword>
<feature type="domain" description="PTS EIIB type-2" evidence="5">
    <location>
        <begin position="431"/>
        <end position="521"/>
    </location>
</feature>
<sequence length="639" mass="73815">MQFLVYIECRVISLLQKRGDTVQLSKREISITLTLIDANGPLTTALLAEQFEMSVRSIKYDLDNIRAWLEQKKLSLVSRRNKGIWLEWPDSKKLEIKNELLHVARYALFPDQEVRIYRLILRLALAETFLTSDTLAEDMSVSRNTILSDLEKMELLLYEYDVTLQRRNHYGFCLAGEESQIRLLMEIVIQKGMTDYDVYNMMQTIVNQEKTQATNYGMPHEMATIFNVTLTEMAQLVDQEMLDQFNYSEILAIILRVAIATGRLKNTHTMKSYKILDNQQQLEQKRELPFLLMQAVFNYYHFPNLEDEYIYIFSDILINYQDANIAELTTALIAEVSEKEQVPFNADQQLFNNLFAHLSLKLHKKHVFVNEYNPFVDDIKSKYSHLFRHIQFASEKLIASSAVIVNDSFVSYIALHFLVAYEKAQPNRDVVSIVYICSTGLGVTSLIQQKIMEEVANVELVSFASVLKAQEVIKEKNPDLVVSIFPLEGIQRPFIKVQPLPTAQDITMINELVQGVLQNRSGEHKLTRLVARQQVPNKQGIEDESRDLLLSAFVVYEELKRLFEGQIQSGYEEAFLLHVMMMVHRIHFQSQYQNEGNVVPETLVTNQTDVCAIEKIMAHNKLAINRAEITALLQYVCIE</sequence>
<dbReference type="InterPro" id="IPR007737">
    <property type="entry name" value="Mga_HTH"/>
</dbReference>
<evidence type="ECO:0000259" key="6">
    <source>
        <dbReference type="PROSITE" id="PS51372"/>
    </source>
</evidence>
<proteinExistence type="predicted"/>
<dbReference type="InterPro" id="IPR011608">
    <property type="entry name" value="PRD"/>
</dbReference>
<evidence type="ECO:0000259" key="5">
    <source>
        <dbReference type="PROSITE" id="PS51099"/>
    </source>
</evidence>
<evidence type="ECO:0000256" key="4">
    <source>
        <dbReference type="ARBA" id="ARBA00023163"/>
    </source>
</evidence>
<accession>A0A291C0B3</accession>
<dbReference type="GO" id="GO:0008982">
    <property type="term" value="F:protein-N(PI)-phosphohistidine-sugar phosphotransferase activity"/>
    <property type="evidence" value="ECO:0007669"/>
    <property type="project" value="InterPro"/>
</dbReference>
<keyword evidence="1" id="KW-0677">Repeat</keyword>
<dbReference type="KEGG" id="bths:CNY62_11130"/>
<dbReference type="Gene3D" id="1.10.10.10">
    <property type="entry name" value="Winged helix-like DNA-binding domain superfamily/Winged helix DNA-binding domain"/>
    <property type="match status" value="1"/>
</dbReference>
<keyword evidence="3" id="KW-0010">Activator</keyword>
<dbReference type="Gene3D" id="1.10.1790.10">
    <property type="entry name" value="PRD domain"/>
    <property type="match status" value="1"/>
</dbReference>
<dbReference type="GO" id="GO:0009401">
    <property type="term" value="P:phosphoenolpyruvate-dependent sugar phosphotransferase system"/>
    <property type="evidence" value="ECO:0007669"/>
    <property type="project" value="InterPro"/>
</dbReference>
<dbReference type="EMBL" id="CP023483">
    <property type="protein sequence ID" value="ATF26862.1"/>
    <property type="molecule type" value="Genomic_DNA"/>
</dbReference>
<keyword evidence="4" id="KW-0804">Transcription</keyword>
<dbReference type="InterPro" id="IPR036634">
    <property type="entry name" value="PRD_sf"/>
</dbReference>
<dbReference type="InterPro" id="IPR050661">
    <property type="entry name" value="BglG_antiterminators"/>
</dbReference>
<protein>
    <submittedName>
        <fullName evidence="7">Transcription antiterminator</fullName>
    </submittedName>
</protein>
<gene>
    <name evidence="7" type="ORF">CNY62_11130</name>
</gene>
<evidence type="ECO:0000256" key="2">
    <source>
        <dbReference type="ARBA" id="ARBA00023015"/>
    </source>
</evidence>
<dbReference type="Pfam" id="PF05043">
    <property type="entry name" value="Mga"/>
    <property type="match status" value="1"/>
</dbReference>
<reference evidence="7 8" key="1">
    <citation type="submission" date="2017-09" db="EMBL/GenBank/DDBJ databases">
        <title>Complete Genome Sequences of Two Strains of the Meat Spoilage Bacterium Brochothrix thermosphacta Isolated from Ground Chicken.</title>
        <authorList>
            <person name="Paoli G.C."/>
            <person name="Wijey C."/>
            <person name="Chen C.-Y."/>
            <person name="Nguyen L."/>
            <person name="Yan X."/>
            <person name="Irwin P.L."/>
        </authorList>
    </citation>
    <scope>NUCLEOTIDE SEQUENCE [LARGE SCALE GENOMIC DNA]</scope>
    <source>
        <strain evidence="7 8">BI</strain>
    </source>
</reference>
<dbReference type="SUPFAM" id="SSF63520">
    <property type="entry name" value="PTS-regulatory domain, PRD"/>
    <property type="match status" value="1"/>
</dbReference>
<dbReference type="InterPro" id="IPR013011">
    <property type="entry name" value="PTS_EIIB_2"/>
</dbReference>
<evidence type="ECO:0000256" key="1">
    <source>
        <dbReference type="ARBA" id="ARBA00022737"/>
    </source>
</evidence>
<feature type="domain" description="PRD" evidence="6">
    <location>
        <begin position="320"/>
        <end position="427"/>
    </location>
</feature>
<dbReference type="OrthoDB" id="369398at2"/>
<evidence type="ECO:0000256" key="3">
    <source>
        <dbReference type="ARBA" id="ARBA00023159"/>
    </source>
</evidence>
<dbReference type="PROSITE" id="PS51099">
    <property type="entry name" value="PTS_EIIB_TYPE_2"/>
    <property type="match status" value="1"/>
</dbReference>
<dbReference type="Pfam" id="PF00874">
    <property type="entry name" value="PRD"/>
    <property type="match status" value="1"/>
</dbReference>
<dbReference type="PANTHER" id="PTHR30185">
    <property type="entry name" value="CRYPTIC BETA-GLUCOSIDE BGL OPERON ANTITERMINATOR"/>
    <property type="match status" value="1"/>
</dbReference>
<organism evidence="7 8">
    <name type="scientific">Brochothrix thermosphacta</name>
    <name type="common">Microbacterium thermosphactum</name>
    <dbReference type="NCBI Taxonomy" id="2756"/>
    <lineage>
        <taxon>Bacteria</taxon>
        <taxon>Bacillati</taxon>
        <taxon>Bacillota</taxon>
        <taxon>Bacilli</taxon>
        <taxon>Bacillales</taxon>
        <taxon>Listeriaceae</taxon>
        <taxon>Brochothrix</taxon>
    </lineage>
</organism>
<dbReference type="CDD" id="cd05568">
    <property type="entry name" value="PTS_IIB_bgl_like"/>
    <property type="match status" value="1"/>
</dbReference>
<dbReference type="Proteomes" id="UP000243591">
    <property type="component" value="Chromosome"/>
</dbReference>
<dbReference type="PANTHER" id="PTHR30185:SF18">
    <property type="entry name" value="TRANSCRIPTIONAL REGULATOR MTLR"/>
    <property type="match status" value="1"/>
</dbReference>